<gene>
    <name evidence="2" type="ORF">EJ08DRAFT_702953</name>
</gene>
<reference evidence="2" key="1">
    <citation type="journal article" date="2020" name="Stud. Mycol.">
        <title>101 Dothideomycetes genomes: a test case for predicting lifestyles and emergence of pathogens.</title>
        <authorList>
            <person name="Haridas S."/>
            <person name="Albert R."/>
            <person name="Binder M."/>
            <person name="Bloem J."/>
            <person name="Labutti K."/>
            <person name="Salamov A."/>
            <person name="Andreopoulos B."/>
            <person name="Baker S."/>
            <person name="Barry K."/>
            <person name="Bills G."/>
            <person name="Bluhm B."/>
            <person name="Cannon C."/>
            <person name="Castanera R."/>
            <person name="Culley D."/>
            <person name="Daum C."/>
            <person name="Ezra D."/>
            <person name="Gonzalez J."/>
            <person name="Henrissat B."/>
            <person name="Kuo A."/>
            <person name="Liang C."/>
            <person name="Lipzen A."/>
            <person name="Lutzoni F."/>
            <person name="Magnuson J."/>
            <person name="Mondo S."/>
            <person name="Nolan M."/>
            <person name="Ohm R."/>
            <person name="Pangilinan J."/>
            <person name="Park H.-J."/>
            <person name="Ramirez L."/>
            <person name="Alfaro M."/>
            <person name="Sun H."/>
            <person name="Tritt A."/>
            <person name="Yoshinaga Y."/>
            <person name="Zwiers L.-H."/>
            <person name="Turgeon B."/>
            <person name="Goodwin S."/>
            <person name="Spatafora J."/>
            <person name="Crous P."/>
            <person name="Grigoriev I."/>
        </authorList>
    </citation>
    <scope>NUCLEOTIDE SEQUENCE</scope>
    <source>
        <strain evidence="2">CBS 130266</strain>
    </source>
</reference>
<sequence>MTNRASTAASSSSTQPTGGALSAATSTAVGASPAAPTLTGKVSTLRSGQQLTPAQTAGIAAQAQSRVSANAEADPNLNAPPYKASAIPTAEPVASRGSGAFPPEFIPYEGDKRCCNNCIPLNSTPPISQAAFKACLAWLYYKAHNAPTRFHKQYHDINDVPALMIDWFPDHFDTVVLARQQQEMIARNQPLIDREKIAIEQRHAQRAERQSRGDGGNRAASRRTGGNGSNTAPPNANSNSNNNSNNNTSTAGIGLSASMHASGNAGRGASSRNNANLPPPPNPPVQQLVDLGSSSTPSSSAAAAAEEGSASSAEKAAETSNSSAGKAAETSNSSPEGAAENPNDVTPPPPTQAN</sequence>
<feature type="region of interest" description="Disordered" evidence="1">
    <location>
        <begin position="1"/>
        <end position="84"/>
    </location>
</feature>
<feature type="compositionally biased region" description="Low complexity" evidence="1">
    <location>
        <begin position="1"/>
        <end position="36"/>
    </location>
</feature>
<keyword evidence="3" id="KW-1185">Reference proteome</keyword>
<dbReference type="Proteomes" id="UP000800235">
    <property type="component" value="Unassembled WGS sequence"/>
</dbReference>
<feature type="compositionally biased region" description="Basic and acidic residues" evidence="1">
    <location>
        <begin position="202"/>
        <end position="212"/>
    </location>
</feature>
<evidence type="ECO:0000313" key="3">
    <source>
        <dbReference type="Proteomes" id="UP000800235"/>
    </source>
</evidence>
<comment type="caution">
    <text evidence="2">The sequence shown here is derived from an EMBL/GenBank/DDBJ whole genome shotgun (WGS) entry which is preliminary data.</text>
</comment>
<dbReference type="EMBL" id="MU007123">
    <property type="protein sequence ID" value="KAF2418914.1"/>
    <property type="molecule type" value="Genomic_DNA"/>
</dbReference>
<feature type="compositionally biased region" description="Low complexity" evidence="1">
    <location>
        <begin position="229"/>
        <end position="252"/>
    </location>
</feature>
<evidence type="ECO:0000313" key="2">
    <source>
        <dbReference type="EMBL" id="KAF2418914.1"/>
    </source>
</evidence>
<accession>A0A9P4NF68</accession>
<organism evidence="2 3">
    <name type="scientific">Tothia fuscella</name>
    <dbReference type="NCBI Taxonomy" id="1048955"/>
    <lineage>
        <taxon>Eukaryota</taxon>
        <taxon>Fungi</taxon>
        <taxon>Dikarya</taxon>
        <taxon>Ascomycota</taxon>
        <taxon>Pezizomycotina</taxon>
        <taxon>Dothideomycetes</taxon>
        <taxon>Pleosporomycetidae</taxon>
        <taxon>Venturiales</taxon>
        <taxon>Cylindrosympodiaceae</taxon>
        <taxon>Tothia</taxon>
    </lineage>
</organism>
<proteinExistence type="predicted"/>
<feature type="compositionally biased region" description="Pro residues" evidence="1">
    <location>
        <begin position="345"/>
        <end position="354"/>
    </location>
</feature>
<name>A0A9P4NF68_9PEZI</name>
<dbReference type="AlphaFoldDB" id="A0A9P4NF68"/>
<feature type="region of interest" description="Disordered" evidence="1">
    <location>
        <begin position="202"/>
        <end position="354"/>
    </location>
</feature>
<protein>
    <submittedName>
        <fullName evidence="2">Uncharacterized protein</fullName>
    </submittedName>
</protein>
<evidence type="ECO:0000256" key="1">
    <source>
        <dbReference type="SAM" id="MobiDB-lite"/>
    </source>
</evidence>
<feature type="compositionally biased region" description="Low complexity" evidence="1">
    <location>
        <begin position="285"/>
        <end position="324"/>
    </location>
</feature>
<feature type="compositionally biased region" description="Polar residues" evidence="1">
    <location>
        <begin position="40"/>
        <end position="55"/>
    </location>
</feature>